<protein>
    <submittedName>
        <fullName evidence="2">Uncharacterized protein</fullName>
    </submittedName>
</protein>
<sequence>MYLFAQEIRKGKHLQRISCHRSNSHQRAYQSHDASTTNLHSGARDLVGSSRCNLDLLSSRRRRRLLVNGASSWCGGRCGRLVASSRRSGRGRRSIVGRVQGLINRVGRRHLGDRLAVGTLVFGSLCGNSRALGRRRSARCGCTSDLAGCARSRGAYDLAGRAGSSRCARSLGRCAGTIRRRRRRSLRTNDRGSAWRGSNGTRRLRTVVVLVLASAVSNTVVVIATTVVAIATTVLVVMVATAVLVVVVATTVVVVSAAVAAILVATTLLVLSQIVRFSGRRRRRRLSVAPVGTRHGNVGTGNVRPAVLKTSPQPLQLAIADLCRPGNRDLCLQILRLDAARQLDEIALACTPQTNRDARITHVVNGNIPAHLELAALCNRGLRSARLQGSVAARVEELRILRACNFDAEVVCTVGAWARCRLDEDRVRVGERGRGGNEGEDREKRVHCRMIRSL</sequence>
<dbReference type="EMBL" id="MCFL01000055">
    <property type="protein sequence ID" value="ORZ31758.1"/>
    <property type="molecule type" value="Genomic_DNA"/>
</dbReference>
<keyword evidence="1" id="KW-0472">Membrane</keyword>
<evidence type="ECO:0000313" key="2">
    <source>
        <dbReference type="EMBL" id="ORZ31758.1"/>
    </source>
</evidence>
<organism evidence="2 3">
    <name type="scientific">Catenaria anguillulae PL171</name>
    <dbReference type="NCBI Taxonomy" id="765915"/>
    <lineage>
        <taxon>Eukaryota</taxon>
        <taxon>Fungi</taxon>
        <taxon>Fungi incertae sedis</taxon>
        <taxon>Blastocladiomycota</taxon>
        <taxon>Blastocladiomycetes</taxon>
        <taxon>Blastocladiales</taxon>
        <taxon>Catenariaceae</taxon>
        <taxon>Catenaria</taxon>
    </lineage>
</organism>
<keyword evidence="1" id="KW-1133">Transmembrane helix</keyword>
<keyword evidence="1" id="KW-0812">Transmembrane</keyword>
<dbReference type="AlphaFoldDB" id="A0A1Y2HAY8"/>
<feature type="transmembrane region" description="Helical" evidence="1">
    <location>
        <begin position="242"/>
        <end position="275"/>
    </location>
</feature>
<gene>
    <name evidence="2" type="ORF">BCR44DRAFT_1441574</name>
</gene>
<evidence type="ECO:0000256" key="1">
    <source>
        <dbReference type="SAM" id="Phobius"/>
    </source>
</evidence>
<keyword evidence="3" id="KW-1185">Reference proteome</keyword>
<accession>A0A1Y2HAY8</accession>
<name>A0A1Y2HAY8_9FUNG</name>
<feature type="non-terminal residue" evidence="2">
    <location>
        <position position="454"/>
    </location>
</feature>
<proteinExistence type="predicted"/>
<dbReference type="Proteomes" id="UP000193411">
    <property type="component" value="Unassembled WGS sequence"/>
</dbReference>
<evidence type="ECO:0000313" key="3">
    <source>
        <dbReference type="Proteomes" id="UP000193411"/>
    </source>
</evidence>
<comment type="caution">
    <text evidence="2">The sequence shown here is derived from an EMBL/GenBank/DDBJ whole genome shotgun (WGS) entry which is preliminary data.</text>
</comment>
<reference evidence="2 3" key="1">
    <citation type="submission" date="2016-07" db="EMBL/GenBank/DDBJ databases">
        <title>Pervasive Adenine N6-methylation of Active Genes in Fungi.</title>
        <authorList>
            <consortium name="DOE Joint Genome Institute"/>
            <person name="Mondo S.J."/>
            <person name="Dannebaum R.O."/>
            <person name="Kuo R.C."/>
            <person name="Labutti K."/>
            <person name="Haridas S."/>
            <person name="Kuo A."/>
            <person name="Salamov A."/>
            <person name="Ahrendt S.R."/>
            <person name="Lipzen A."/>
            <person name="Sullivan W."/>
            <person name="Andreopoulos W.B."/>
            <person name="Clum A."/>
            <person name="Lindquist E."/>
            <person name="Daum C."/>
            <person name="Ramamoorthy G.K."/>
            <person name="Gryganskyi A."/>
            <person name="Culley D."/>
            <person name="Magnuson J.K."/>
            <person name="James T.Y."/>
            <person name="O'Malley M.A."/>
            <person name="Stajich J.E."/>
            <person name="Spatafora J.W."/>
            <person name="Visel A."/>
            <person name="Grigoriev I.V."/>
        </authorList>
    </citation>
    <scope>NUCLEOTIDE SEQUENCE [LARGE SCALE GENOMIC DNA]</scope>
    <source>
        <strain evidence="2 3">PL171</strain>
    </source>
</reference>